<sequence length="156" mass="17550">MRRSINILRLAFAASVSMSLPICALGDEVRTNYFNDPFLRVTQGISECPVPEGPMLTEAQARAEAHGRIERGTSCYQSGQCRLPNSYLYDKEIIPRVKRAIEADGRFAETSIWVEGQRRFVWLKGCVRTTGQASELEKLVRSLDDVQGVMNQLIVK</sequence>
<feature type="chain" id="PRO_5047288324" evidence="1">
    <location>
        <begin position="25"/>
        <end position="156"/>
    </location>
</feature>
<dbReference type="PROSITE" id="PS50914">
    <property type="entry name" value="BON"/>
    <property type="match status" value="1"/>
</dbReference>
<name>A0ABR6ZUT7_9BURK</name>
<dbReference type="InterPro" id="IPR007055">
    <property type="entry name" value="BON_dom"/>
</dbReference>
<gene>
    <name evidence="3" type="ORF">H8L32_19200</name>
</gene>
<proteinExistence type="predicted"/>
<evidence type="ECO:0000256" key="1">
    <source>
        <dbReference type="SAM" id="SignalP"/>
    </source>
</evidence>
<reference evidence="3 4" key="1">
    <citation type="submission" date="2020-08" db="EMBL/GenBank/DDBJ databases">
        <title>Novel species isolated from subtropical streams in China.</title>
        <authorList>
            <person name="Lu H."/>
        </authorList>
    </citation>
    <scope>NUCLEOTIDE SEQUENCE [LARGE SCALE GENOMIC DNA]</scope>
    <source>
        <strain evidence="3 4">CY18W</strain>
    </source>
</reference>
<protein>
    <submittedName>
        <fullName evidence="3">BON domain-containing protein</fullName>
    </submittedName>
</protein>
<evidence type="ECO:0000259" key="2">
    <source>
        <dbReference type="PROSITE" id="PS50914"/>
    </source>
</evidence>
<evidence type="ECO:0000313" key="4">
    <source>
        <dbReference type="Proteomes" id="UP000650424"/>
    </source>
</evidence>
<dbReference type="Proteomes" id="UP000650424">
    <property type="component" value="Unassembled WGS sequence"/>
</dbReference>
<dbReference type="EMBL" id="JACOGF010000010">
    <property type="protein sequence ID" value="MBC3919623.1"/>
    <property type="molecule type" value="Genomic_DNA"/>
</dbReference>
<feature type="domain" description="BON" evidence="2">
    <location>
        <begin position="89"/>
        <end position="156"/>
    </location>
</feature>
<dbReference type="Pfam" id="PF04972">
    <property type="entry name" value="BON"/>
    <property type="match status" value="1"/>
</dbReference>
<dbReference type="Gene3D" id="3.30.1340.30">
    <property type="match status" value="1"/>
</dbReference>
<accession>A0ABR6ZUT7</accession>
<keyword evidence="1" id="KW-0732">Signal</keyword>
<organism evidence="3 4">
    <name type="scientific">Undibacterium hunanense</name>
    <dbReference type="NCBI Taxonomy" id="2762292"/>
    <lineage>
        <taxon>Bacteria</taxon>
        <taxon>Pseudomonadati</taxon>
        <taxon>Pseudomonadota</taxon>
        <taxon>Betaproteobacteria</taxon>
        <taxon>Burkholderiales</taxon>
        <taxon>Oxalobacteraceae</taxon>
        <taxon>Undibacterium</taxon>
    </lineage>
</organism>
<keyword evidence="4" id="KW-1185">Reference proteome</keyword>
<feature type="signal peptide" evidence="1">
    <location>
        <begin position="1"/>
        <end position="24"/>
    </location>
</feature>
<evidence type="ECO:0000313" key="3">
    <source>
        <dbReference type="EMBL" id="MBC3919623.1"/>
    </source>
</evidence>
<comment type="caution">
    <text evidence="3">The sequence shown here is derived from an EMBL/GenBank/DDBJ whole genome shotgun (WGS) entry which is preliminary data.</text>
</comment>